<dbReference type="AlphaFoldDB" id="A0A2D2DDW9"/>
<gene>
    <name evidence="5" type="ORF">CR152_00660</name>
</gene>
<proteinExistence type="predicted"/>
<dbReference type="Proteomes" id="UP000229897">
    <property type="component" value="Chromosome"/>
</dbReference>
<dbReference type="Pfam" id="PF00005">
    <property type="entry name" value="ABC_tran"/>
    <property type="match status" value="1"/>
</dbReference>
<dbReference type="InterPro" id="IPR003593">
    <property type="entry name" value="AAA+_ATPase"/>
</dbReference>
<dbReference type="InterPro" id="IPR027417">
    <property type="entry name" value="P-loop_NTPase"/>
</dbReference>
<keyword evidence="1" id="KW-1003">Cell membrane</keyword>
<dbReference type="OrthoDB" id="8772152at2"/>
<evidence type="ECO:0000259" key="4">
    <source>
        <dbReference type="PROSITE" id="PS50893"/>
    </source>
</evidence>
<dbReference type="Gene3D" id="3.40.50.300">
    <property type="entry name" value="P-loop containing nucleotide triphosphate hydrolases"/>
    <property type="match status" value="1"/>
</dbReference>
<dbReference type="SMART" id="SM00382">
    <property type="entry name" value="AAA"/>
    <property type="match status" value="1"/>
</dbReference>
<keyword evidence="6" id="KW-1185">Reference proteome</keyword>
<evidence type="ECO:0000256" key="3">
    <source>
        <dbReference type="ARBA" id="ARBA00022840"/>
    </source>
</evidence>
<protein>
    <submittedName>
        <fullName evidence="5">ABC transporter ATP-binding protein</fullName>
    </submittedName>
</protein>
<evidence type="ECO:0000256" key="2">
    <source>
        <dbReference type="ARBA" id="ARBA00022741"/>
    </source>
</evidence>
<accession>A0A2D2DDW9</accession>
<keyword evidence="2" id="KW-0547">Nucleotide-binding</keyword>
<organism evidence="5 6">
    <name type="scientific">Massilia violaceinigra</name>
    <dbReference type="NCBI Taxonomy" id="2045208"/>
    <lineage>
        <taxon>Bacteria</taxon>
        <taxon>Pseudomonadati</taxon>
        <taxon>Pseudomonadota</taxon>
        <taxon>Betaproteobacteria</taxon>
        <taxon>Burkholderiales</taxon>
        <taxon>Oxalobacteraceae</taxon>
        <taxon>Telluria group</taxon>
        <taxon>Massilia</taxon>
    </lineage>
</organism>
<evidence type="ECO:0000313" key="6">
    <source>
        <dbReference type="Proteomes" id="UP000229897"/>
    </source>
</evidence>
<dbReference type="PANTHER" id="PTHR43158">
    <property type="entry name" value="SKFA PEPTIDE EXPORT ATP-BINDING PROTEIN SKFE"/>
    <property type="match status" value="1"/>
</dbReference>
<dbReference type="EMBL" id="CP024608">
    <property type="protein sequence ID" value="ATQ73181.1"/>
    <property type="molecule type" value="Genomic_DNA"/>
</dbReference>
<sequence>MGVGQQPVLRIEGVHFHFDTRPVFSDFSAAIEPGITWLRGANGMGKTTLLKLVAGTLTPNRGTIALGGVDCAAQPLAYRLATFYCGGDLPDLPWLTVQEFLDLHLALYPDTEARLVERQLEAFGVTGTLEQALSTLSLGQHKKVQLSLALALPVRLLLLDEPFNGLDAAAVEYLRGQLGERGARQDMCVLLTSHLEPLVEVKRMLDLDR</sequence>
<name>A0A2D2DDW9_9BURK</name>
<keyword evidence="3 5" id="KW-0067">ATP-binding</keyword>
<evidence type="ECO:0000256" key="1">
    <source>
        <dbReference type="ARBA" id="ARBA00022475"/>
    </source>
</evidence>
<dbReference type="PROSITE" id="PS50893">
    <property type="entry name" value="ABC_TRANSPORTER_2"/>
    <property type="match status" value="1"/>
</dbReference>
<dbReference type="RefSeq" id="WP_099872870.1">
    <property type="nucleotide sequence ID" value="NZ_CP024608.1"/>
</dbReference>
<evidence type="ECO:0000313" key="5">
    <source>
        <dbReference type="EMBL" id="ATQ73181.1"/>
    </source>
</evidence>
<dbReference type="GO" id="GO:0005524">
    <property type="term" value="F:ATP binding"/>
    <property type="evidence" value="ECO:0007669"/>
    <property type="project" value="UniProtKB-KW"/>
</dbReference>
<feature type="domain" description="ABC transporter" evidence="4">
    <location>
        <begin position="9"/>
        <end position="207"/>
    </location>
</feature>
<reference evidence="5" key="1">
    <citation type="submission" date="2017-10" db="EMBL/GenBank/DDBJ databases">
        <title>Massilia psychrophilum sp. nov., a novel purple-pigmented bacterium isolated from Tianshan glacier, Xinjiang Municipality, China.</title>
        <authorList>
            <person name="Wang H."/>
        </authorList>
    </citation>
    <scope>NUCLEOTIDE SEQUENCE [LARGE SCALE GENOMIC DNA]</scope>
    <source>
        <strain evidence="5">B2</strain>
    </source>
</reference>
<dbReference type="InterPro" id="IPR003439">
    <property type="entry name" value="ABC_transporter-like_ATP-bd"/>
</dbReference>
<dbReference type="SUPFAM" id="SSF52540">
    <property type="entry name" value="P-loop containing nucleoside triphosphate hydrolases"/>
    <property type="match status" value="1"/>
</dbReference>
<dbReference type="PANTHER" id="PTHR43158:SF1">
    <property type="entry name" value="ABC TRANSPORTER, ATP-BINDING PROTEIN"/>
    <property type="match status" value="1"/>
</dbReference>
<dbReference type="KEGG" id="mass:CR152_00660"/>
<dbReference type="GO" id="GO:0016887">
    <property type="term" value="F:ATP hydrolysis activity"/>
    <property type="evidence" value="ECO:0007669"/>
    <property type="project" value="InterPro"/>
</dbReference>
<keyword evidence="1" id="KW-0472">Membrane</keyword>